<evidence type="ECO:0000256" key="6">
    <source>
        <dbReference type="ARBA" id="ARBA00022801"/>
    </source>
</evidence>
<evidence type="ECO:0000256" key="5">
    <source>
        <dbReference type="ARBA" id="ARBA00022723"/>
    </source>
</evidence>
<evidence type="ECO:0000256" key="3">
    <source>
        <dbReference type="ARBA" id="ARBA00009595"/>
    </source>
</evidence>
<keyword evidence="8" id="KW-0520">NAD</keyword>
<dbReference type="Pfam" id="PF00293">
    <property type="entry name" value="NUDIX"/>
    <property type="match status" value="1"/>
</dbReference>
<dbReference type="EMBL" id="SHMC01000002">
    <property type="protein sequence ID" value="TAA26740.1"/>
    <property type="molecule type" value="Genomic_DNA"/>
</dbReference>
<comment type="caution">
    <text evidence="11">The sequence shown here is derived from an EMBL/GenBank/DDBJ whole genome shotgun (WGS) entry which is preliminary data.</text>
</comment>
<dbReference type="Gene3D" id="3.90.79.10">
    <property type="entry name" value="Nucleoside Triphosphate Pyrophosphohydrolase"/>
    <property type="match status" value="1"/>
</dbReference>
<dbReference type="GO" id="GO:0035529">
    <property type="term" value="F:NADH pyrophosphatase activity"/>
    <property type="evidence" value="ECO:0007669"/>
    <property type="project" value="TreeGrafter"/>
</dbReference>
<evidence type="ECO:0000313" key="12">
    <source>
        <dbReference type="Proteomes" id="UP000292627"/>
    </source>
</evidence>
<proteinExistence type="inferred from homology"/>
<dbReference type="Pfam" id="PF09297">
    <property type="entry name" value="Zn_ribbon_NUD"/>
    <property type="match status" value="1"/>
</dbReference>
<dbReference type="Gene3D" id="3.90.79.20">
    <property type="match status" value="1"/>
</dbReference>
<evidence type="ECO:0000256" key="2">
    <source>
        <dbReference type="ARBA" id="ARBA00001947"/>
    </source>
</evidence>
<name>A0A4Q8LDS6_9GAMM</name>
<dbReference type="InterPro" id="IPR015376">
    <property type="entry name" value="Znr_NADH_PPase"/>
</dbReference>
<dbReference type="RefSeq" id="WP_130550596.1">
    <property type="nucleotide sequence ID" value="NZ_SHMC01000002.1"/>
</dbReference>
<dbReference type="OrthoDB" id="9791656at2"/>
<dbReference type="Proteomes" id="UP000292627">
    <property type="component" value="Unassembled WGS sequence"/>
</dbReference>
<comment type="catalytic activity">
    <reaction evidence="9">
        <text>a 5'-end NAD(+)-phospho-ribonucleoside in mRNA + H2O = a 5'-end phospho-adenosine-phospho-ribonucleoside in mRNA + beta-nicotinamide D-ribonucleotide + 2 H(+)</text>
        <dbReference type="Rhea" id="RHEA:60876"/>
        <dbReference type="Rhea" id="RHEA-COMP:15698"/>
        <dbReference type="Rhea" id="RHEA-COMP:15719"/>
        <dbReference type="ChEBI" id="CHEBI:14649"/>
        <dbReference type="ChEBI" id="CHEBI:15377"/>
        <dbReference type="ChEBI" id="CHEBI:15378"/>
        <dbReference type="ChEBI" id="CHEBI:144029"/>
        <dbReference type="ChEBI" id="CHEBI:144051"/>
    </reaction>
    <physiologicalReaction direction="left-to-right" evidence="9">
        <dbReference type="Rhea" id="RHEA:60877"/>
    </physiologicalReaction>
</comment>
<dbReference type="PROSITE" id="PS51462">
    <property type="entry name" value="NUDIX"/>
    <property type="match status" value="1"/>
</dbReference>
<keyword evidence="6 11" id="KW-0378">Hydrolase</keyword>
<dbReference type="EC" id="3.6.1.22" evidence="4"/>
<comment type="cofactor">
    <cofactor evidence="2">
        <name>Zn(2+)</name>
        <dbReference type="ChEBI" id="CHEBI:29105"/>
    </cofactor>
</comment>
<comment type="cofactor">
    <cofactor evidence="1">
        <name>Mg(2+)</name>
        <dbReference type="ChEBI" id="CHEBI:18420"/>
    </cofactor>
</comment>
<evidence type="ECO:0000256" key="9">
    <source>
        <dbReference type="ARBA" id="ARBA00023679"/>
    </source>
</evidence>
<evidence type="ECO:0000256" key="1">
    <source>
        <dbReference type="ARBA" id="ARBA00001946"/>
    </source>
</evidence>
<evidence type="ECO:0000256" key="4">
    <source>
        <dbReference type="ARBA" id="ARBA00012381"/>
    </source>
</evidence>
<gene>
    <name evidence="11" type="ORF">EA660_05855</name>
</gene>
<dbReference type="GO" id="GO:0019677">
    <property type="term" value="P:NAD+ catabolic process"/>
    <property type="evidence" value="ECO:0007669"/>
    <property type="project" value="TreeGrafter"/>
</dbReference>
<dbReference type="GO" id="GO:0046872">
    <property type="term" value="F:metal ion binding"/>
    <property type="evidence" value="ECO:0007669"/>
    <property type="project" value="UniProtKB-KW"/>
</dbReference>
<dbReference type="GO" id="GO:0005829">
    <property type="term" value="C:cytosol"/>
    <property type="evidence" value="ECO:0007669"/>
    <property type="project" value="TreeGrafter"/>
</dbReference>
<dbReference type="PANTHER" id="PTHR42904">
    <property type="entry name" value="NUDIX HYDROLASE, NUDC SUBFAMILY"/>
    <property type="match status" value="1"/>
</dbReference>
<keyword evidence="7" id="KW-0460">Magnesium</keyword>
<dbReference type="InterPro" id="IPR015797">
    <property type="entry name" value="NUDIX_hydrolase-like_dom_sf"/>
</dbReference>
<comment type="similarity">
    <text evidence="3">Belongs to the Nudix hydrolase family. NudC subfamily.</text>
</comment>
<dbReference type="GO" id="GO:0110153">
    <property type="term" value="F:RNA NAD-cap (NMN-forming) hydrolase activity"/>
    <property type="evidence" value="ECO:0007669"/>
    <property type="project" value="RHEA"/>
</dbReference>
<sequence>MPADAGGARTPLPLQTGPLSGFSFVAEPLDRADALRDDPRALAALWPQARVLVIDPDGLAYADRHGELLAPTGEQLGGGPGLATFLGLRGEVAWFAISSDVVAFQAPGRMELRQAASDWAHADSTAFAQARALLHWQRRTRFCNVCGGRLELRRAGYIARCLQCRAEHYPRVDPAVIVAVSDGTRLLLGRQAAWPAQRYSVVAGFVEPGESLEQTVAREVLEETQVRVRAARYLGSQPWPFPGALMLGFEADAEPDAPRVNGELEDARWCSVEEVGAALRGEGELLLSPPLSIARALIVHWHRKMTA</sequence>
<organism evidence="11 12">
    <name type="scientific">Pseudoxanthomonas winnipegensis</name>
    <dbReference type="NCBI Taxonomy" id="2480810"/>
    <lineage>
        <taxon>Bacteria</taxon>
        <taxon>Pseudomonadati</taxon>
        <taxon>Pseudomonadota</taxon>
        <taxon>Gammaproteobacteria</taxon>
        <taxon>Lysobacterales</taxon>
        <taxon>Lysobacteraceae</taxon>
        <taxon>Pseudoxanthomonas</taxon>
    </lineage>
</organism>
<dbReference type="AlphaFoldDB" id="A0A4Q8LDS6"/>
<reference evidence="11 12" key="1">
    <citation type="submission" date="2019-02" db="EMBL/GenBank/DDBJ databases">
        <title>WGS of Pseudoxanthomonas species novum from clinical isolates.</title>
        <authorList>
            <person name="Bernier A.-M."/>
            <person name="Bernard K."/>
            <person name="Vachon A."/>
        </authorList>
    </citation>
    <scope>NUCLEOTIDE SEQUENCE [LARGE SCALE GENOMIC DNA]</scope>
    <source>
        <strain evidence="11 12">NML171200</strain>
    </source>
</reference>
<evidence type="ECO:0000313" key="11">
    <source>
        <dbReference type="EMBL" id="TAA26740.1"/>
    </source>
</evidence>
<dbReference type="GO" id="GO:0006742">
    <property type="term" value="P:NADP+ catabolic process"/>
    <property type="evidence" value="ECO:0007669"/>
    <property type="project" value="TreeGrafter"/>
</dbReference>
<dbReference type="SUPFAM" id="SSF55811">
    <property type="entry name" value="Nudix"/>
    <property type="match status" value="1"/>
</dbReference>
<feature type="domain" description="Nudix hydrolase" evidence="10">
    <location>
        <begin position="170"/>
        <end position="293"/>
    </location>
</feature>
<dbReference type="InterPro" id="IPR000086">
    <property type="entry name" value="NUDIX_hydrolase_dom"/>
</dbReference>
<dbReference type="CDD" id="cd03429">
    <property type="entry name" value="NUDIX_NADH_pyrophosphatase_Nudt13"/>
    <property type="match status" value="1"/>
</dbReference>
<accession>A0A4Q8LDS6</accession>
<evidence type="ECO:0000256" key="7">
    <source>
        <dbReference type="ARBA" id="ARBA00022842"/>
    </source>
</evidence>
<dbReference type="InterPro" id="IPR049734">
    <property type="entry name" value="NudC-like_C"/>
</dbReference>
<dbReference type="NCBIfam" id="NF001299">
    <property type="entry name" value="PRK00241.1"/>
    <property type="match status" value="1"/>
</dbReference>
<evidence type="ECO:0000259" key="10">
    <source>
        <dbReference type="PROSITE" id="PS51462"/>
    </source>
</evidence>
<protein>
    <recommendedName>
        <fullName evidence="4">NAD(+) diphosphatase</fullName>
        <ecNumber evidence="4">3.6.1.22</ecNumber>
    </recommendedName>
</protein>
<evidence type="ECO:0000256" key="8">
    <source>
        <dbReference type="ARBA" id="ARBA00023027"/>
    </source>
</evidence>
<dbReference type="InterPro" id="IPR050241">
    <property type="entry name" value="NAD-cap_RNA_hydrolase_NudC"/>
</dbReference>
<keyword evidence="5" id="KW-0479">Metal-binding</keyword>
<dbReference type="PANTHER" id="PTHR42904:SF6">
    <property type="entry name" value="NAD-CAPPED RNA HYDROLASE NUDT12"/>
    <property type="match status" value="1"/>
</dbReference>